<keyword evidence="2 4" id="KW-0863">Zinc-finger</keyword>
<dbReference type="PROSITE" id="PS50089">
    <property type="entry name" value="ZF_RING_2"/>
    <property type="match status" value="1"/>
</dbReference>
<dbReference type="InterPro" id="IPR013083">
    <property type="entry name" value="Znf_RING/FYVE/PHD"/>
</dbReference>
<dbReference type="GO" id="GO:0061630">
    <property type="term" value="F:ubiquitin protein ligase activity"/>
    <property type="evidence" value="ECO:0007669"/>
    <property type="project" value="TreeGrafter"/>
</dbReference>
<dbReference type="Pfam" id="PF00097">
    <property type="entry name" value="zf-C3HC4"/>
    <property type="match status" value="1"/>
</dbReference>
<dbReference type="GO" id="GO:0008270">
    <property type="term" value="F:zinc ion binding"/>
    <property type="evidence" value="ECO:0007669"/>
    <property type="project" value="UniProtKB-KW"/>
</dbReference>
<protein>
    <submittedName>
        <fullName evidence="9">RING-type domain-containing protein</fullName>
    </submittedName>
</protein>
<dbReference type="AlphaFoldDB" id="A0A1I7UM20"/>
<dbReference type="SUPFAM" id="SSF57850">
    <property type="entry name" value="RING/U-box"/>
    <property type="match status" value="1"/>
</dbReference>
<dbReference type="WBParaSite" id="Csp11.Scaffold630.g17319.t1">
    <property type="protein sequence ID" value="Csp11.Scaffold630.g17319.t1"/>
    <property type="gene ID" value="Csp11.Scaffold630.g17319"/>
</dbReference>
<evidence type="ECO:0000256" key="1">
    <source>
        <dbReference type="ARBA" id="ARBA00022723"/>
    </source>
</evidence>
<dbReference type="PANTHER" id="PTHR22791:SF34">
    <property type="entry name" value="RING-TYPE DOMAIN-CONTAINING PROTEIN"/>
    <property type="match status" value="1"/>
</dbReference>
<proteinExistence type="predicted"/>
<dbReference type="Gene3D" id="3.30.40.10">
    <property type="entry name" value="Zinc/RING finger domain, C3HC4 (zinc finger)"/>
    <property type="match status" value="1"/>
</dbReference>
<feature type="region of interest" description="Disordered" evidence="5">
    <location>
        <begin position="200"/>
        <end position="251"/>
    </location>
</feature>
<keyword evidence="3" id="KW-0862">Zinc</keyword>
<reference evidence="9" key="1">
    <citation type="submission" date="2016-11" db="UniProtKB">
        <authorList>
            <consortium name="WormBaseParasite"/>
        </authorList>
    </citation>
    <scope>IDENTIFICATION</scope>
</reference>
<evidence type="ECO:0000256" key="5">
    <source>
        <dbReference type="SAM" id="MobiDB-lite"/>
    </source>
</evidence>
<feature type="domain" description="RING-type" evidence="7">
    <location>
        <begin position="30"/>
        <end position="57"/>
    </location>
</feature>
<dbReference type="STRING" id="1561998.A0A1I7UM20"/>
<evidence type="ECO:0000256" key="3">
    <source>
        <dbReference type="ARBA" id="ARBA00022833"/>
    </source>
</evidence>
<name>A0A1I7UM20_9PELO</name>
<dbReference type="PANTHER" id="PTHR22791">
    <property type="entry name" value="RING-TYPE DOMAIN-CONTAINING PROTEIN"/>
    <property type="match status" value="1"/>
</dbReference>
<evidence type="ECO:0000256" key="6">
    <source>
        <dbReference type="SAM" id="SignalP"/>
    </source>
</evidence>
<keyword evidence="1" id="KW-0479">Metal-binding</keyword>
<sequence length="251" mass="28373">MVNTLWFFSMITFLLQNYNETTKVAHSLHCGHTFCKACIKNIQEYGNSAYLECPTCRSETKCKVEDVAQNFLVMEMIRNLKMMGPAEAVPVKEPKLARGAQRERTIDEMVDQKYRHLIADVKGELMAKFDDMRESLRKSTIHSVQSELDTLSDNVLEAVRDANYETSESEFEEETDEHDIDSQSMISTSTAYSMSSLPIADESTFIVRNPVDSTSEFSDEEESDSESNDTDSNDGSSEMSDKTSHISSDSE</sequence>
<keyword evidence="8" id="KW-1185">Reference proteome</keyword>
<dbReference type="InterPro" id="IPR017907">
    <property type="entry name" value="Znf_RING_CS"/>
</dbReference>
<feature type="chain" id="PRO_5009309181" evidence="6">
    <location>
        <begin position="22"/>
        <end position="251"/>
    </location>
</feature>
<evidence type="ECO:0000313" key="9">
    <source>
        <dbReference type="WBParaSite" id="Csp11.Scaffold630.g17319.t1"/>
    </source>
</evidence>
<dbReference type="InterPro" id="IPR018957">
    <property type="entry name" value="Znf_C3HC4_RING-type"/>
</dbReference>
<dbReference type="PROSITE" id="PS00518">
    <property type="entry name" value="ZF_RING_1"/>
    <property type="match status" value="1"/>
</dbReference>
<feature type="signal peptide" evidence="6">
    <location>
        <begin position="1"/>
        <end position="21"/>
    </location>
</feature>
<accession>A0A1I7UM20</accession>
<evidence type="ECO:0000256" key="2">
    <source>
        <dbReference type="ARBA" id="ARBA00022771"/>
    </source>
</evidence>
<keyword evidence="6" id="KW-0732">Signal</keyword>
<evidence type="ECO:0000256" key="4">
    <source>
        <dbReference type="PROSITE-ProRule" id="PRU00175"/>
    </source>
</evidence>
<feature type="compositionally biased region" description="Acidic residues" evidence="5">
    <location>
        <begin position="167"/>
        <end position="179"/>
    </location>
</feature>
<dbReference type="GO" id="GO:0016567">
    <property type="term" value="P:protein ubiquitination"/>
    <property type="evidence" value="ECO:0007669"/>
    <property type="project" value="TreeGrafter"/>
</dbReference>
<dbReference type="Proteomes" id="UP000095282">
    <property type="component" value="Unplaced"/>
</dbReference>
<feature type="region of interest" description="Disordered" evidence="5">
    <location>
        <begin position="164"/>
        <end position="183"/>
    </location>
</feature>
<evidence type="ECO:0000313" key="8">
    <source>
        <dbReference type="Proteomes" id="UP000095282"/>
    </source>
</evidence>
<organism evidence="8 9">
    <name type="scientific">Caenorhabditis tropicalis</name>
    <dbReference type="NCBI Taxonomy" id="1561998"/>
    <lineage>
        <taxon>Eukaryota</taxon>
        <taxon>Metazoa</taxon>
        <taxon>Ecdysozoa</taxon>
        <taxon>Nematoda</taxon>
        <taxon>Chromadorea</taxon>
        <taxon>Rhabditida</taxon>
        <taxon>Rhabditina</taxon>
        <taxon>Rhabditomorpha</taxon>
        <taxon>Rhabditoidea</taxon>
        <taxon>Rhabditidae</taxon>
        <taxon>Peloderinae</taxon>
        <taxon>Caenorhabditis</taxon>
    </lineage>
</organism>
<dbReference type="InterPro" id="IPR051435">
    <property type="entry name" value="RING_finger_E3_ubiq-ligases"/>
</dbReference>
<dbReference type="InterPro" id="IPR001841">
    <property type="entry name" value="Znf_RING"/>
</dbReference>
<feature type="compositionally biased region" description="Acidic residues" evidence="5">
    <location>
        <begin position="217"/>
        <end position="232"/>
    </location>
</feature>
<evidence type="ECO:0000259" key="7">
    <source>
        <dbReference type="PROSITE" id="PS50089"/>
    </source>
</evidence>